<dbReference type="PROSITE" id="PS51012">
    <property type="entry name" value="ABC_TM2"/>
    <property type="match status" value="1"/>
</dbReference>
<dbReference type="OrthoDB" id="9808686at2"/>
<keyword evidence="4" id="KW-1003">Cell membrane</keyword>
<dbReference type="PANTHER" id="PTHR30294:SF29">
    <property type="entry name" value="MULTIDRUG ABC TRANSPORTER PERMEASE YBHS-RELATED"/>
    <property type="match status" value="1"/>
</dbReference>
<keyword evidence="6 8" id="KW-1133">Transmembrane helix</keyword>
<feature type="transmembrane region" description="Helical" evidence="8">
    <location>
        <begin position="239"/>
        <end position="262"/>
    </location>
</feature>
<comment type="similarity">
    <text evidence="2">Belongs to the ABC-2 integral membrane protein family.</text>
</comment>
<dbReference type="Pfam" id="PF12698">
    <property type="entry name" value="ABC2_membrane_3"/>
    <property type="match status" value="1"/>
</dbReference>
<evidence type="ECO:0000259" key="9">
    <source>
        <dbReference type="PROSITE" id="PS51012"/>
    </source>
</evidence>
<keyword evidence="3" id="KW-0813">Transport</keyword>
<dbReference type="InterPro" id="IPR051449">
    <property type="entry name" value="ABC-2_transporter_component"/>
</dbReference>
<accession>A0A1H7IUJ6</accession>
<organism evidence="10 11">
    <name type="scientific">Nitrosovibrio tenuis</name>
    <dbReference type="NCBI Taxonomy" id="1233"/>
    <lineage>
        <taxon>Bacteria</taxon>
        <taxon>Pseudomonadati</taxon>
        <taxon>Pseudomonadota</taxon>
        <taxon>Betaproteobacteria</taxon>
        <taxon>Nitrosomonadales</taxon>
        <taxon>Nitrosomonadaceae</taxon>
        <taxon>Nitrosovibrio</taxon>
    </lineage>
</organism>
<evidence type="ECO:0000313" key="11">
    <source>
        <dbReference type="Proteomes" id="UP000198620"/>
    </source>
</evidence>
<name>A0A1H7IUJ6_9PROT</name>
<evidence type="ECO:0000256" key="3">
    <source>
        <dbReference type="ARBA" id="ARBA00022448"/>
    </source>
</evidence>
<evidence type="ECO:0000256" key="8">
    <source>
        <dbReference type="SAM" id="Phobius"/>
    </source>
</evidence>
<feature type="transmembrane region" description="Helical" evidence="8">
    <location>
        <begin position="274"/>
        <end position="298"/>
    </location>
</feature>
<comment type="subcellular location">
    <subcellularLocation>
        <location evidence="1">Cell membrane</location>
        <topology evidence="1">Multi-pass membrane protein</topology>
    </subcellularLocation>
</comment>
<dbReference type="GO" id="GO:0140359">
    <property type="term" value="F:ABC-type transporter activity"/>
    <property type="evidence" value="ECO:0007669"/>
    <property type="project" value="InterPro"/>
</dbReference>
<proteinExistence type="inferred from homology"/>
<protein>
    <submittedName>
        <fullName evidence="10">ABC-2 type transport system permease protein</fullName>
    </submittedName>
</protein>
<reference evidence="10 11" key="1">
    <citation type="submission" date="2016-10" db="EMBL/GenBank/DDBJ databases">
        <authorList>
            <person name="de Groot N.N."/>
        </authorList>
    </citation>
    <scope>NUCLEOTIDE SEQUENCE [LARGE SCALE GENOMIC DNA]</scope>
    <source>
        <strain evidence="10 11">Nv1</strain>
    </source>
</reference>
<dbReference type="InterPro" id="IPR013525">
    <property type="entry name" value="ABC2_TM"/>
</dbReference>
<dbReference type="GO" id="GO:0005886">
    <property type="term" value="C:plasma membrane"/>
    <property type="evidence" value="ECO:0007669"/>
    <property type="project" value="UniProtKB-SubCell"/>
</dbReference>
<evidence type="ECO:0000256" key="2">
    <source>
        <dbReference type="ARBA" id="ARBA00007783"/>
    </source>
</evidence>
<evidence type="ECO:0000256" key="4">
    <source>
        <dbReference type="ARBA" id="ARBA00022475"/>
    </source>
</evidence>
<feature type="transmembrane region" description="Helical" evidence="8">
    <location>
        <begin position="337"/>
        <end position="356"/>
    </location>
</feature>
<feature type="domain" description="ABC transmembrane type-2" evidence="9">
    <location>
        <begin position="145"/>
        <end position="388"/>
    </location>
</feature>
<feature type="transmembrane region" description="Helical" evidence="8">
    <location>
        <begin position="304"/>
        <end position="325"/>
    </location>
</feature>
<feature type="transmembrane region" description="Helical" evidence="8">
    <location>
        <begin position="38"/>
        <end position="58"/>
    </location>
</feature>
<feature type="transmembrane region" description="Helical" evidence="8">
    <location>
        <begin position="362"/>
        <end position="384"/>
    </location>
</feature>
<feature type="transmembrane region" description="Helical" evidence="8">
    <location>
        <begin position="193"/>
        <end position="219"/>
    </location>
</feature>
<keyword evidence="7 8" id="KW-0472">Membrane</keyword>
<dbReference type="EMBL" id="FOBH01000002">
    <property type="protein sequence ID" value="SEK65387.1"/>
    <property type="molecule type" value="Genomic_DNA"/>
</dbReference>
<dbReference type="AlphaFoldDB" id="A0A1H7IUJ6"/>
<dbReference type="Proteomes" id="UP000198620">
    <property type="component" value="Unassembled WGS sequence"/>
</dbReference>
<dbReference type="STRING" id="1233.SAMN05216387_102284"/>
<dbReference type="InterPro" id="IPR047817">
    <property type="entry name" value="ABC2_TM_bact-type"/>
</dbReference>
<evidence type="ECO:0000256" key="5">
    <source>
        <dbReference type="ARBA" id="ARBA00022692"/>
    </source>
</evidence>
<sequence>MSRASDAGDQDDQAGFRAFWFRVISLTRKEIRQLLRDPGSLALGIGLPIALILIFGFGLSLDVRNAPVAVVLEDPSPMAADVVAGLELSAYISPVMMTSMHDAQRLMLTREVDAIVRVPSDFSRRLAAGDAKVQLLVHGSEASRATIIRSYVSSALTEWVQRQADRGEPTAASGQGTIMLVERMWFNSANTSTWYLVPGLIVLIMTLVGAFLTAMVMAREWERGTLEALFVTPVRPGEILIAKIIPYFMVGMLGLGMCVLAARFLFEVPMFGSLLIILGSSMLYMLVALGIGLVISSVTKNQFLASQLAIISSFMPALMLSGFLFDLRNVPAVIRLVGHLLPATYFMELIRTLFLAGNVWPLIFKNCAILAGYAVLLLGLARFVTRKKLD</sequence>
<evidence type="ECO:0000256" key="6">
    <source>
        <dbReference type="ARBA" id="ARBA00022989"/>
    </source>
</evidence>
<dbReference type="Gene3D" id="3.40.1710.10">
    <property type="entry name" value="abc type-2 transporter like domain"/>
    <property type="match status" value="1"/>
</dbReference>
<gene>
    <name evidence="10" type="ORF">SAMN05216387_102284</name>
</gene>
<keyword evidence="11" id="KW-1185">Reference proteome</keyword>
<dbReference type="RefSeq" id="WP_090827363.1">
    <property type="nucleotide sequence ID" value="NZ_FOBH01000002.1"/>
</dbReference>
<evidence type="ECO:0000313" key="10">
    <source>
        <dbReference type="EMBL" id="SEK65387.1"/>
    </source>
</evidence>
<dbReference type="PANTHER" id="PTHR30294">
    <property type="entry name" value="MEMBRANE COMPONENT OF ABC TRANSPORTER YHHJ-RELATED"/>
    <property type="match status" value="1"/>
</dbReference>
<evidence type="ECO:0000256" key="1">
    <source>
        <dbReference type="ARBA" id="ARBA00004651"/>
    </source>
</evidence>
<keyword evidence="5 8" id="KW-0812">Transmembrane</keyword>
<evidence type="ECO:0000256" key="7">
    <source>
        <dbReference type="ARBA" id="ARBA00023136"/>
    </source>
</evidence>